<name>A0AAE0DWC3_9ROSI</name>
<comment type="caution">
    <text evidence="3">The sequence shown here is derived from an EMBL/GenBank/DDBJ whole genome shotgun (WGS) entry which is preliminary data.</text>
</comment>
<dbReference type="EMBL" id="JANJYJ010000008">
    <property type="protein sequence ID" value="KAK3193233.1"/>
    <property type="molecule type" value="Genomic_DNA"/>
</dbReference>
<feature type="region of interest" description="Disordered" evidence="1">
    <location>
        <begin position="147"/>
        <end position="255"/>
    </location>
</feature>
<feature type="domain" description="HSA" evidence="2">
    <location>
        <begin position="601"/>
        <end position="673"/>
    </location>
</feature>
<dbReference type="PANTHER" id="PTHR46774">
    <property type="entry name" value="CHROMATIN MODIFICATION-RELATED PROTEIN EAF1 A-RELATED"/>
    <property type="match status" value="1"/>
</dbReference>
<protein>
    <recommendedName>
        <fullName evidence="2">HSA domain-containing protein</fullName>
    </recommendedName>
</protein>
<feature type="region of interest" description="Disordered" evidence="1">
    <location>
        <begin position="502"/>
        <end position="568"/>
    </location>
</feature>
<keyword evidence="4" id="KW-1185">Reference proteome</keyword>
<dbReference type="InterPro" id="IPR014012">
    <property type="entry name" value="HSA_dom"/>
</dbReference>
<reference evidence="3" key="1">
    <citation type="journal article" date="2023" name="Plant J.">
        <title>Genome sequences and population genomics provide insights into the demographic history, inbreeding, and mutation load of two 'living fossil' tree species of Dipteronia.</title>
        <authorList>
            <person name="Feng Y."/>
            <person name="Comes H.P."/>
            <person name="Chen J."/>
            <person name="Zhu S."/>
            <person name="Lu R."/>
            <person name="Zhang X."/>
            <person name="Li P."/>
            <person name="Qiu J."/>
            <person name="Olsen K.M."/>
            <person name="Qiu Y."/>
        </authorList>
    </citation>
    <scope>NUCLEOTIDE SEQUENCE</scope>
    <source>
        <strain evidence="3">NBL</strain>
    </source>
</reference>
<feature type="compositionally biased region" description="Polar residues" evidence="1">
    <location>
        <begin position="462"/>
        <end position="471"/>
    </location>
</feature>
<feature type="region of interest" description="Disordered" evidence="1">
    <location>
        <begin position="106"/>
        <end position="132"/>
    </location>
</feature>
<dbReference type="GO" id="GO:0035267">
    <property type="term" value="C:NuA4 histone acetyltransferase complex"/>
    <property type="evidence" value="ECO:0007669"/>
    <property type="project" value="InterPro"/>
</dbReference>
<sequence length="695" mass="75657">MHGCGSGTALLVNAEVDSMGGVVDGGVGIGVKTSPRRAAIEKAQAELRQEYDVREERRRELEFLEKGGNPLDFKFGNAASVSVQSTSLTDQQAEHIVTSEAKGSFALTASPHGDSVESSGRPGIRTGCEPNSADNLLLFDGENELVEGERNSVQPVKRKNAVPSEQSPQMDGTQNAKESEDSAIFRPYARRYRSKPNRDGGRSSSNDVAQTRAVHGSSLTARGGSRDAKGSISDSNNQKEQKILSVSNLKSSSSNGDMVSKIVTCDNQLSMELDSVQPLAGTTSPKGTLPEDKLDVAATKSLTGDQRHQSEQVDAHQNPLDLAFTKPDLVGEKEQIVSAGVESLSCAATEKAENESFFGQQNGFGDLHKDRKPIPNEGLTSTAGIGTKGLDSESSCTQNSLSLDVNNDSDACINLKIVDSNGILMERTSELEGMGNFSGGEVVKEKHETKNVDSRAAKNEDQNSLFQNHSGNGSIVKVEEGINRSRSDLQIEMKCSSNIERVLRNDHTTSQSDKNLGNVSGDNSNLNQENSCPGRSQGTLDVSICELPPTTLPSRNSADAMDVQTESDNQLKLEDKAYEDSILEEARIIEAKRKRIAELSVGILPFETRRKSHWDFVLEEMAWLANDFAQERLWKTTAAAQICHRVAFASRLRSEEKNQLWKIKKVALTLAKAVMQFWHTTEMLLNSDDPKHYLA</sequence>
<dbReference type="PROSITE" id="PS51204">
    <property type="entry name" value="HSA"/>
    <property type="match status" value="1"/>
</dbReference>
<feature type="compositionally biased region" description="Polar residues" evidence="1">
    <location>
        <begin position="508"/>
        <end position="540"/>
    </location>
</feature>
<dbReference type="InterPro" id="IPR044798">
    <property type="entry name" value="EAF1A/B"/>
</dbReference>
<gene>
    <name evidence="3" type="ORF">Dsin_024543</name>
</gene>
<dbReference type="Proteomes" id="UP001281410">
    <property type="component" value="Unassembled WGS sequence"/>
</dbReference>
<feature type="compositionally biased region" description="Basic and acidic residues" evidence="1">
    <location>
        <begin position="447"/>
        <end position="461"/>
    </location>
</feature>
<dbReference type="AlphaFoldDB" id="A0AAE0DWC3"/>
<organism evidence="3 4">
    <name type="scientific">Dipteronia sinensis</name>
    <dbReference type="NCBI Taxonomy" id="43782"/>
    <lineage>
        <taxon>Eukaryota</taxon>
        <taxon>Viridiplantae</taxon>
        <taxon>Streptophyta</taxon>
        <taxon>Embryophyta</taxon>
        <taxon>Tracheophyta</taxon>
        <taxon>Spermatophyta</taxon>
        <taxon>Magnoliopsida</taxon>
        <taxon>eudicotyledons</taxon>
        <taxon>Gunneridae</taxon>
        <taxon>Pentapetalae</taxon>
        <taxon>rosids</taxon>
        <taxon>malvids</taxon>
        <taxon>Sapindales</taxon>
        <taxon>Sapindaceae</taxon>
        <taxon>Hippocastanoideae</taxon>
        <taxon>Acereae</taxon>
        <taxon>Dipteronia</taxon>
    </lineage>
</organism>
<dbReference type="Pfam" id="PF07529">
    <property type="entry name" value="HSA"/>
    <property type="match status" value="1"/>
</dbReference>
<feature type="region of interest" description="Disordered" evidence="1">
    <location>
        <begin position="447"/>
        <end position="471"/>
    </location>
</feature>
<evidence type="ECO:0000259" key="2">
    <source>
        <dbReference type="PROSITE" id="PS51204"/>
    </source>
</evidence>
<dbReference type="PANTHER" id="PTHR46774:SF3">
    <property type="entry name" value="CHROMATIN MODIFICATION-RELATED PROTEIN EAF1 A-RELATED"/>
    <property type="match status" value="1"/>
</dbReference>
<feature type="compositionally biased region" description="Low complexity" evidence="1">
    <location>
        <begin position="244"/>
        <end position="255"/>
    </location>
</feature>
<dbReference type="SMART" id="SM00573">
    <property type="entry name" value="HSA"/>
    <property type="match status" value="1"/>
</dbReference>
<evidence type="ECO:0000313" key="3">
    <source>
        <dbReference type="EMBL" id="KAK3193233.1"/>
    </source>
</evidence>
<proteinExistence type="predicted"/>
<feature type="compositionally biased region" description="Polar residues" evidence="1">
    <location>
        <begin position="163"/>
        <end position="176"/>
    </location>
</feature>
<evidence type="ECO:0000313" key="4">
    <source>
        <dbReference type="Proteomes" id="UP001281410"/>
    </source>
</evidence>
<accession>A0AAE0DWC3</accession>
<evidence type="ECO:0000256" key="1">
    <source>
        <dbReference type="SAM" id="MobiDB-lite"/>
    </source>
</evidence>